<name>A0ABT6JJL3_9GAMM</name>
<evidence type="ECO:0000313" key="2">
    <source>
        <dbReference type="EMBL" id="MDH5830853.1"/>
    </source>
</evidence>
<dbReference type="InterPro" id="IPR009476">
    <property type="entry name" value="DUF1097"/>
</dbReference>
<keyword evidence="3" id="KW-1185">Reference proteome</keyword>
<dbReference type="Proteomes" id="UP001156831">
    <property type="component" value="Unassembled WGS sequence"/>
</dbReference>
<dbReference type="EMBL" id="JARXRN010000025">
    <property type="protein sequence ID" value="MDH5830853.1"/>
    <property type="molecule type" value="Genomic_DNA"/>
</dbReference>
<dbReference type="Pfam" id="PF06496">
    <property type="entry name" value="DUF1097"/>
    <property type="match status" value="1"/>
</dbReference>
<dbReference type="RefSeq" id="WP_280601726.1">
    <property type="nucleotide sequence ID" value="NZ_JARXRN010000025.1"/>
</dbReference>
<comment type="caution">
    <text evidence="2">The sequence shown here is derived from an EMBL/GenBank/DDBJ whole genome shotgun (WGS) entry which is preliminary data.</text>
</comment>
<keyword evidence="1" id="KW-0472">Membrane</keyword>
<reference evidence="2 3" key="1">
    <citation type="submission" date="2023-04" db="EMBL/GenBank/DDBJ databases">
        <title>Luteimonas sp. M1R5S18.</title>
        <authorList>
            <person name="Sun J.-Q."/>
        </authorList>
    </citation>
    <scope>NUCLEOTIDE SEQUENCE [LARGE SCALE GENOMIC DNA]</scope>
    <source>
        <strain evidence="2 3">M1R5S18</strain>
    </source>
</reference>
<feature type="transmembrane region" description="Helical" evidence="1">
    <location>
        <begin position="109"/>
        <end position="126"/>
    </location>
</feature>
<proteinExistence type="predicted"/>
<evidence type="ECO:0000313" key="3">
    <source>
        <dbReference type="Proteomes" id="UP001156831"/>
    </source>
</evidence>
<feature type="transmembrane region" description="Helical" evidence="1">
    <location>
        <begin position="59"/>
        <end position="77"/>
    </location>
</feature>
<protein>
    <submittedName>
        <fullName evidence="2">DUF1097 domain-containing protein</fullName>
    </submittedName>
</protein>
<organism evidence="2 3">
    <name type="scientific">Luteimonas rhizosphaericola</name>
    <dbReference type="NCBI Taxonomy" id="3042024"/>
    <lineage>
        <taxon>Bacteria</taxon>
        <taxon>Pseudomonadati</taxon>
        <taxon>Pseudomonadota</taxon>
        <taxon>Gammaproteobacteria</taxon>
        <taxon>Lysobacterales</taxon>
        <taxon>Lysobacteraceae</taxon>
        <taxon>Luteimonas</taxon>
    </lineage>
</organism>
<gene>
    <name evidence="2" type="ORF">QFW80_10045</name>
</gene>
<feature type="transmembrane region" description="Helical" evidence="1">
    <location>
        <begin position="132"/>
        <end position="152"/>
    </location>
</feature>
<accession>A0ABT6JJL3</accession>
<keyword evidence="1" id="KW-1133">Transmembrane helix</keyword>
<keyword evidence="1" id="KW-0812">Transmembrane</keyword>
<evidence type="ECO:0000256" key="1">
    <source>
        <dbReference type="SAM" id="Phobius"/>
    </source>
</evidence>
<feature type="transmembrane region" description="Helical" evidence="1">
    <location>
        <begin position="83"/>
        <end position="102"/>
    </location>
</feature>
<sequence length="170" mass="17942">MGPARTPPRVFFLTTLIAAIVASSAAALSLTVGLPVWAMFVGWIAFYTRGLTTRSTFENLGCVGLGLAIGLLASLALPRVAAMTGPGVALPLVVLVVAFQVVSLRGLPAMNNLLAYFLGLVTWFAAHLEPTVASWLHLFVATAIGSAAGWIAHRLPARMARGDRPDRHRA</sequence>